<evidence type="ECO:0000313" key="4">
    <source>
        <dbReference type="EMBL" id="GAA4880388.1"/>
    </source>
</evidence>
<dbReference type="GO" id="GO:0008168">
    <property type="term" value="F:methyltransferase activity"/>
    <property type="evidence" value="ECO:0007669"/>
    <property type="project" value="UniProtKB-KW"/>
</dbReference>
<dbReference type="GO" id="GO:0032259">
    <property type="term" value="P:methylation"/>
    <property type="evidence" value="ECO:0007669"/>
    <property type="project" value="UniProtKB-KW"/>
</dbReference>
<evidence type="ECO:0000256" key="1">
    <source>
        <dbReference type="ARBA" id="ARBA00022603"/>
    </source>
</evidence>
<dbReference type="InterPro" id="IPR041698">
    <property type="entry name" value="Methyltransf_25"/>
</dbReference>
<evidence type="ECO:0000313" key="5">
    <source>
        <dbReference type="Proteomes" id="UP001499988"/>
    </source>
</evidence>
<dbReference type="PANTHER" id="PTHR43861">
    <property type="entry name" value="TRANS-ACONITATE 2-METHYLTRANSFERASE-RELATED"/>
    <property type="match status" value="1"/>
</dbReference>
<accession>A0ABP9ELN8</accession>
<name>A0ABP9ELN8_9GAMM</name>
<gene>
    <name evidence="4" type="ORF">GCM10023333_13270</name>
</gene>
<dbReference type="Gene3D" id="3.40.50.150">
    <property type="entry name" value="Vaccinia Virus protein VP39"/>
    <property type="match status" value="1"/>
</dbReference>
<reference evidence="5" key="1">
    <citation type="journal article" date="2019" name="Int. J. Syst. Evol. Microbiol.">
        <title>The Global Catalogue of Microorganisms (GCM) 10K type strain sequencing project: providing services to taxonomists for standard genome sequencing and annotation.</title>
        <authorList>
            <consortium name="The Broad Institute Genomics Platform"/>
            <consortium name="The Broad Institute Genome Sequencing Center for Infectious Disease"/>
            <person name="Wu L."/>
            <person name="Ma J."/>
        </authorList>
    </citation>
    <scope>NUCLEOTIDE SEQUENCE [LARGE SCALE GENOMIC DNA]</scope>
    <source>
        <strain evidence="5">JCM 18401</strain>
    </source>
</reference>
<keyword evidence="5" id="KW-1185">Reference proteome</keyword>
<dbReference type="PANTHER" id="PTHR43861:SF1">
    <property type="entry name" value="TRANS-ACONITATE 2-METHYLTRANSFERASE"/>
    <property type="match status" value="1"/>
</dbReference>
<organism evidence="4 5">
    <name type="scientific">Ferrimonas pelagia</name>
    <dbReference type="NCBI Taxonomy" id="1177826"/>
    <lineage>
        <taxon>Bacteria</taxon>
        <taxon>Pseudomonadati</taxon>
        <taxon>Pseudomonadota</taxon>
        <taxon>Gammaproteobacteria</taxon>
        <taxon>Alteromonadales</taxon>
        <taxon>Ferrimonadaceae</taxon>
        <taxon>Ferrimonas</taxon>
    </lineage>
</organism>
<sequence>MDHLTMNRRGWDQRTAIHIESKFYDVAGFVAGNSSLNPLELTLLGDVCGLRLLHLQCHFGLDSLSWARLGAEITGVDLSPVAIAQARQLSAQIGIPAEFVCDDVLAFGQRASAEYDWVFTSYGALCWLPDLALWAQGIANALKPGGRLALVEFHPAIDLHQGYSYFHQREADVAEEGTYTENCPGDTAAFALWGHSIGETVTALLTAGLVLEQLQEHDSSPYRCFDGMVEARPGCFQLLQQGHPLPMLYSLVARKPAPSQAP</sequence>
<keyword evidence="2" id="KW-0808">Transferase</keyword>
<dbReference type="Pfam" id="PF13649">
    <property type="entry name" value="Methyltransf_25"/>
    <property type="match status" value="1"/>
</dbReference>
<dbReference type="CDD" id="cd02440">
    <property type="entry name" value="AdoMet_MTases"/>
    <property type="match status" value="1"/>
</dbReference>
<comment type="caution">
    <text evidence="4">The sequence shown here is derived from an EMBL/GenBank/DDBJ whole genome shotgun (WGS) entry which is preliminary data.</text>
</comment>
<proteinExistence type="predicted"/>
<dbReference type="Proteomes" id="UP001499988">
    <property type="component" value="Unassembled WGS sequence"/>
</dbReference>
<dbReference type="RefSeq" id="WP_345334565.1">
    <property type="nucleotide sequence ID" value="NZ_BAABJZ010000016.1"/>
</dbReference>
<evidence type="ECO:0000259" key="3">
    <source>
        <dbReference type="Pfam" id="PF13649"/>
    </source>
</evidence>
<dbReference type="SUPFAM" id="SSF53335">
    <property type="entry name" value="S-adenosyl-L-methionine-dependent methyltransferases"/>
    <property type="match status" value="1"/>
</dbReference>
<feature type="domain" description="Methyltransferase" evidence="3">
    <location>
        <begin position="53"/>
        <end position="146"/>
    </location>
</feature>
<keyword evidence="1 4" id="KW-0489">Methyltransferase</keyword>
<dbReference type="InterPro" id="IPR029063">
    <property type="entry name" value="SAM-dependent_MTases_sf"/>
</dbReference>
<dbReference type="EMBL" id="BAABJZ010000016">
    <property type="protein sequence ID" value="GAA4880388.1"/>
    <property type="molecule type" value="Genomic_DNA"/>
</dbReference>
<evidence type="ECO:0000256" key="2">
    <source>
        <dbReference type="ARBA" id="ARBA00022679"/>
    </source>
</evidence>
<protein>
    <submittedName>
        <fullName evidence="4">Class I SAM-dependent methyltransferase</fullName>
    </submittedName>
</protein>